<comment type="caution">
    <text evidence="1">The sequence shown here is derived from an EMBL/GenBank/DDBJ whole genome shotgun (WGS) entry which is preliminary data.</text>
</comment>
<protein>
    <submittedName>
        <fullName evidence="1">Uncharacterized protein</fullName>
    </submittedName>
</protein>
<proteinExistence type="predicted"/>
<evidence type="ECO:0000313" key="1">
    <source>
        <dbReference type="EMBL" id="KAJ8399169.1"/>
    </source>
</evidence>
<evidence type="ECO:0000313" key="2">
    <source>
        <dbReference type="Proteomes" id="UP001221898"/>
    </source>
</evidence>
<name>A0AAD7SAV0_9TELE</name>
<dbReference type="Proteomes" id="UP001221898">
    <property type="component" value="Unassembled WGS sequence"/>
</dbReference>
<dbReference type="EMBL" id="JAINUG010000085">
    <property type="protein sequence ID" value="KAJ8399169.1"/>
    <property type="molecule type" value="Genomic_DNA"/>
</dbReference>
<accession>A0AAD7SAV0</accession>
<keyword evidence="2" id="KW-1185">Reference proteome</keyword>
<gene>
    <name evidence="1" type="ORF">AAFF_G00415480</name>
</gene>
<dbReference type="AlphaFoldDB" id="A0AAD7SAV0"/>
<reference evidence="1" key="1">
    <citation type="journal article" date="2023" name="Science">
        <title>Genome structures resolve the early diversification of teleost fishes.</title>
        <authorList>
            <person name="Parey E."/>
            <person name="Louis A."/>
            <person name="Montfort J."/>
            <person name="Bouchez O."/>
            <person name="Roques C."/>
            <person name="Iampietro C."/>
            <person name="Lluch J."/>
            <person name="Castinel A."/>
            <person name="Donnadieu C."/>
            <person name="Desvignes T."/>
            <person name="Floi Bucao C."/>
            <person name="Jouanno E."/>
            <person name="Wen M."/>
            <person name="Mejri S."/>
            <person name="Dirks R."/>
            <person name="Jansen H."/>
            <person name="Henkel C."/>
            <person name="Chen W.J."/>
            <person name="Zahm M."/>
            <person name="Cabau C."/>
            <person name="Klopp C."/>
            <person name="Thompson A.W."/>
            <person name="Robinson-Rechavi M."/>
            <person name="Braasch I."/>
            <person name="Lecointre G."/>
            <person name="Bobe J."/>
            <person name="Postlethwait J.H."/>
            <person name="Berthelot C."/>
            <person name="Roest Crollius H."/>
            <person name="Guiguen Y."/>
        </authorList>
    </citation>
    <scope>NUCLEOTIDE SEQUENCE</scope>
    <source>
        <strain evidence="1">NC1722</strain>
    </source>
</reference>
<organism evidence="1 2">
    <name type="scientific">Aldrovandia affinis</name>
    <dbReference type="NCBI Taxonomy" id="143900"/>
    <lineage>
        <taxon>Eukaryota</taxon>
        <taxon>Metazoa</taxon>
        <taxon>Chordata</taxon>
        <taxon>Craniata</taxon>
        <taxon>Vertebrata</taxon>
        <taxon>Euteleostomi</taxon>
        <taxon>Actinopterygii</taxon>
        <taxon>Neopterygii</taxon>
        <taxon>Teleostei</taxon>
        <taxon>Notacanthiformes</taxon>
        <taxon>Halosauridae</taxon>
        <taxon>Aldrovandia</taxon>
    </lineage>
</organism>
<sequence>MEKAREKDFRRSSLHWNKLATSRTKYISCQALRDTGVEGYSGVSPDVRAVGKNATVSIRGTSSSFSRAWRQGGRRLRQKSCDAPPLHQAAQPEVLLQGPVFLVPSSPI</sequence>